<evidence type="ECO:0000313" key="2">
    <source>
        <dbReference type="EMBL" id="KAK8094447.1"/>
    </source>
</evidence>
<dbReference type="RefSeq" id="XP_066675220.1">
    <property type="nucleotide sequence ID" value="XM_066805447.1"/>
</dbReference>
<dbReference type="GeneID" id="92038507"/>
<reference evidence="2 3" key="1">
    <citation type="submission" date="2023-01" db="EMBL/GenBank/DDBJ databases">
        <title>Analysis of 21 Apiospora genomes using comparative genomics revels a genus with tremendous synthesis potential of carbohydrate active enzymes and secondary metabolites.</title>
        <authorList>
            <person name="Sorensen T."/>
        </authorList>
    </citation>
    <scope>NUCLEOTIDE SEQUENCE [LARGE SCALE GENOMIC DNA]</scope>
    <source>
        <strain evidence="2 3">CBS 114990</strain>
    </source>
</reference>
<keyword evidence="3" id="KW-1185">Reference proteome</keyword>
<feature type="region of interest" description="Disordered" evidence="1">
    <location>
        <begin position="106"/>
        <end position="164"/>
    </location>
</feature>
<dbReference type="Proteomes" id="UP001433268">
    <property type="component" value="Unassembled WGS sequence"/>
</dbReference>
<organism evidence="2 3">
    <name type="scientific">Apiospora hydei</name>
    <dbReference type="NCBI Taxonomy" id="1337664"/>
    <lineage>
        <taxon>Eukaryota</taxon>
        <taxon>Fungi</taxon>
        <taxon>Dikarya</taxon>
        <taxon>Ascomycota</taxon>
        <taxon>Pezizomycotina</taxon>
        <taxon>Sordariomycetes</taxon>
        <taxon>Xylariomycetidae</taxon>
        <taxon>Amphisphaeriales</taxon>
        <taxon>Apiosporaceae</taxon>
        <taxon>Apiospora</taxon>
    </lineage>
</organism>
<comment type="caution">
    <text evidence="2">The sequence shown here is derived from an EMBL/GenBank/DDBJ whole genome shotgun (WGS) entry which is preliminary data.</text>
</comment>
<name>A0ABR1XCU8_9PEZI</name>
<sequence length="224" mass="24422">MRRSLAPNTTPIVLRAQYVSAACQRSREGDDDGAFQDLCAADVVGATDLFRPPASPNHWDIKVSTTTSEASLASNDGAKVVLCPASLPHLRRPTVERLSAGAQIHGMQSFVNRPRPGEEELSLKRDSRLNPSGSSIGNDGECRERDSLAPSPETTRLSAHVDDGSRRPILMQHGLMGKLAEGHLHLHRHDFVALYPQLIAGRLGMSTKFIVGFTWGSRPNEKLK</sequence>
<proteinExistence type="predicted"/>
<feature type="compositionally biased region" description="Basic and acidic residues" evidence="1">
    <location>
        <begin position="115"/>
        <end position="128"/>
    </location>
</feature>
<evidence type="ECO:0000256" key="1">
    <source>
        <dbReference type="SAM" id="MobiDB-lite"/>
    </source>
</evidence>
<accession>A0ABR1XCU8</accession>
<protein>
    <submittedName>
        <fullName evidence="2">Uncharacterized protein</fullName>
    </submittedName>
</protein>
<dbReference type="EMBL" id="JAQQWN010000002">
    <property type="protein sequence ID" value="KAK8094447.1"/>
    <property type="molecule type" value="Genomic_DNA"/>
</dbReference>
<gene>
    <name evidence="2" type="ORF">PG997_001132</name>
</gene>
<evidence type="ECO:0000313" key="3">
    <source>
        <dbReference type="Proteomes" id="UP001433268"/>
    </source>
</evidence>